<accession>A0AAV1Y4C2</accession>
<keyword evidence="11" id="KW-1185">Reference proteome</keyword>
<organism evidence="10 11">
    <name type="scientific">Lupinus luteus</name>
    <name type="common">European yellow lupine</name>
    <dbReference type="NCBI Taxonomy" id="3873"/>
    <lineage>
        <taxon>Eukaryota</taxon>
        <taxon>Viridiplantae</taxon>
        <taxon>Streptophyta</taxon>
        <taxon>Embryophyta</taxon>
        <taxon>Tracheophyta</taxon>
        <taxon>Spermatophyta</taxon>
        <taxon>Magnoliopsida</taxon>
        <taxon>eudicotyledons</taxon>
        <taxon>Gunneridae</taxon>
        <taxon>Pentapetalae</taxon>
        <taxon>rosids</taxon>
        <taxon>fabids</taxon>
        <taxon>Fabales</taxon>
        <taxon>Fabaceae</taxon>
        <taxon>Papilionoideae</taxon>
        <taxon>50 kb inversion clade</taxon>
        <taxon>genistoids sensu lato</taxon>
        <taxon>core genistoids</taxon>
        <taxon>Genisteae</taxon>
        <taxon>Lupinus</taxon>
    </lineage>
</organism>
<dbReference type="SMART" id="SM00220">
    <property type="entry name" value="S_TKc"/>
    <property type="match status" value="1"/>
</dbReference>
<dbReference type="SUPFAM" id="SSF56112">
    <property type="entry name" value="Protein kinase-like (PK-like)"/>
    <property type="match status" value="1"/>
</dbReference>
<keyword evidence="5" id="KW-0418">Kinase</keyword>
<evidence type="ECO:0000256" key="1">
    <source>
        <dbReference type="ARBA" id="ARBA00012513"/>
    </source>
</evidence>
<evidence type="ECO:0000256" key="4">
    <source>
        <dbReference type="ARBA" id="ARBA00022741"/>
    </source>
</evidence>
<comment type="caution">
    <text evidence="10">The sequence shown here is derived from an EMBL/GenBank/DDBJ whole genome shotgun (WGS) entry which is preliminary data.</text>
</comment>
<evidence type="ECO:0000256" key="7">
    <source>
        <dbReference type="ARBA" id="ARBA00047899"/>
    </source>
</evidence>
<dbReference type="PROSITE" id="PS00108">
    <property type="entry name" value="PROTEIN_KINASE_ST"/>
    <property type="match status" value="1"/>
</dbReference>
<evidence type="ECO:0000313" key="10">
    <source>
        <dbReference type="EMBL" id="CAL0328344.1"/>
    </source>
</evidence>
<dbReference type="InterPro" id="IPR050588">
    <property type="entry name" value="WNK_Ser-Thr_kinase"/>
</dbReference>
<keyword evidence="3" id="KW-0808">Transferase</keyword>
<dbReference type="InterPro" id="IPR000719">
    <property type="entry name" value="Prot_kinase_dom"/>
</dbReference>
<reference evidence="10 11" key="1">
    <citation type="submission" date="2024-03" db="EMBL/GenBank/DDBJ databases">
        <authorList>
            <person name="Martinez-Hernandez J."/>
        </authorList>
    </citation>
    <scope>NUCLEOTIDE SEQUENCE [LARGE SCALE GENOMIC DNA]</scope>
</reference>
<dbReference type="Proteomes" id="UP001497480">
    <property type="component" value="Unassembled WGS sequence"/>
</dbReference>
<dbReference type="AlphaFoldDB" id="A0AAV1Y4C2"/>
<dbReference type="FunFam" id="1.10.510.10:FF:000046">
    <property type="entry name" value="probable serine/threonine-protein kinase WNK9"/>
    <property type="match status" value="1"/>
</dbReference>
<keyword evidence="2" id="KW-0723">Serine/threonine-protein kinase</keyword>
<comment type="catalytic activity">
    <reaction evidence="8">
        <text>L-seryl-[protein] + ATP = O-phospho-L-seryl-[protein] + ADP + H(+)</text>
        <dbReference type="Rhea" id="RHEA:17989"/>
        <dbReference type="Rhea" id="RHEA-COMP:9863"/>
        <dbReference type="Rhea" id="RHEA-COMP:11604"/>
        <dbReference type="ChEBI" id="CHEBI:15378"/>
        <dbReference type="ChEBI" id="CHEBI:29999"/>
        <dbReference type="ChEBI" id="CHEBI:30616"/>
        <dbReference type="ChEBI" id="CHEBI:83421"/>
        <dbReference type="ChEBI" id="CHEBI:456216"/>
        <dbReference type="EC" id="2.7.11.1"/>
    </reaction>
</comment>
<evidence type="ECO:0000256" key="3">
    <source>
        <dbReference type="ARBA" id="ARBA00022679"/>
    </source>
</evidence>
<dbReference type="FunFam" id="3.30.200.20:FF:000075">
    <property type="entry name" value="Probable serine/threonine-protein kinase WNK1"/>
    <property type="match status" value="1"/>
</dbReference>
<name>A0AAV1Y4C2_LUPLU</name>
<proteinExistence type="predicted"/>
<evidence type="ECO:0000259" key="9">
    <source>
        <dbReference type="PROSITE" id="PS50011"/>
    </source>
</evidence>
<dbReference type="Gene3D" id="3.30.200.20">
    <property type="entry name" value="Phosphorylase Kinase, domain 1"/>
    <property type="match status" value="1"/>
</dbReference>
<dbReference type="GO" id="GO:0004674">
    <property type="term" value="F:protein serine/threonine kinase activity"/>
    <property type="evidence" value="ECO:0007669"/>
    <property type="project" value="UniProtKB-KW"/>
</dbReference>
<dbReference type="PANTHER" id="PTHR13902">
    <property type="entry name" value="SERINE/THREONINE-PROTEIN KINASE WNK WITH NO LYSINE -RELATED"/>
    <property type="match status" value="1"/>
</dbReference>
<sequence>MSNTINEAMYKGRFEGCSSGGVKAQLDEYVETDPSGRYGRLREVLGRGATKTVYKAFDEVLGIEVAWNQVHLGNVSHSPEQLQRLYSEVHLLKHLRHESMMIFYGSWIDIICRTFNFITELFTSGTLREYRQKYKRVDMRALKNWSRQILSGLEYLHSNDPLIIHRDLKCDNIFVNGHLGQLKIGDLGLAAILRTSPLAQSVIGTPEFMAPELYEEKYNELVDIYSFGMCMIEMLTFEFPYSECSNPAQIYKKVTSGKLPDAFYRIKDIEAHNFVAKCLASVSKRPSAKELLMDPFLATDQLQLSLLSQPLSINQTIVLNSNEAVNISLDNQRLSSDMMTITGSINKEDNTLFLKVQISDKNGHTRNVFFPFDTIQDTPIEVAMEMVKELSISHLEPYEIASMIDHEISTLVSTWRDGATNYHNQLQHSFNFEEYEDINNHHCFYFSSCSSSPHASISFPMSKSFYKTHFYGHNYPFPQEWAQDAHGLTLALDEGAEHNKCQDH</sequence>
<dbReference type="InterPro" id="IPR008271">
    <property type="entry name" value="Ser/Thr_kinase_AS"/>
</dbReference>
<evidence type="ECO:0000256" key="2">
    <source>
        <dbReference type="ARBA" id="ARBA00022527"/>
    </source>
</evidence>
<dbReference type="EMBL" id="CAXHTB010000021">
    <property type="protein sequence ID" value="CAL0328344.1"/>
    <property type="molecule type" value="Genomic_DNA"/>
</dbReference>
<dbReference type="CDD" id="cd13983">
    <property type="entry name" value="STKc_WNK"/>
    <property type="match status" value="1"/>
</dbReference>
<evidence type="ECO:0000313" key="11">
    <source>
        <dbReference type="Proteomes" id="UP001497480"/>
    </source>
</evidence>
<feature type="domain" description="Protein kinase" evidence="9">
    <location>
        <begin position="39"/>
        <end position="297"/>
    </location>
</feature>
<protein>
    <recommendedName>
        <fullName evidence="1">non-specific serine/threonine protein kinase</fullName>
        <ecNumber evidence="1">2.7.11.1</ecNumber>
    </recommendedName>
</protein>
<gene>
    <name evidence="10" type="ORF">LLUT_LOCUS29404</name>
</gene>
<keyword evidence="4" id="KW-0547">Nucleotide-binding</keyword>
<evidence type="ECO:0000256" key="8">
    <source>
        <dbReference type="ARBA" id="ARBA00048679"/>
    </source>
</evidence>
<comment type="catalytic activity">
    <reaction evidence="7">
        <text>L-threonyl-[protein] + ATP = O-phospho-L-threonyl-[protein] + ADP + H(+)</text>
        <dbReference type="Rhea" id="RHEA:46608"/>
        <dbReference type="Rhea" id="RHEA-COMP:11060"/>
        <dbReference type="Rhea" id="RHEA-COMP:11605"/>
        <dbReference type="ChEBI" id="CHEBI:15378"/>
        <dbReference type="ChEBI" id="CHEBI:30013"/>
        <dbReference type="ChEBI" id="CHEBI:30616"/>
        <dbReference type="ChEBI" id="CHEBI:61977"/>
        <dbReference type="ChEBI" id="CHEBI:456216"/>
        <dbReference type="EC" id="2.7.11.1"/>
    </reaction>
</comment>
<evidence type="ECO:0000256" key="5">
    <source>
        <dbReference type="ARBA" id="ARBA00022777"/>
    </source>
</evidence>
<dbReference type="Gene3D" id="1.10.510.10">
    <property type="entry name" value="Transferase(Phosphotransferase) domain 1"/>
    <property type="match status" value="1"/>
</dbReference>
<keyword evidence="6" id="KW-0067">ATP-binding</keyword>
<dbReference type="InterPro" id="IPR011009">
    <property type="entry name" value="Kinase-like_dom_sf"/>
</dbReference>
<dbReference type="EC" id="2.7.11.1" evidence="1"/>
<dbReference type="PROSITE" id="PS50011">
    <property type="entry name" value="PROTEIN_KINASE_DOM"/>
    <property type="match status" value="1"/>
</dbReference>
<evidence type="ECO:0000256" key="6">
    <source>
        <dbReference type="ARBA" id="ARBA00022840"/>
    </source>
</evidence>
<dbReference type="Pfam" id="PF00069">
    <property type="entry name" value="Pkinase"/>
    <property type="match status" value="1"/>
</dbReference>
<dbReference type="GO" id="GO:0005524">
    <property type="term" value="F:ATP binding"/>
    <property type="evidence" value="ECO:0007669"/>
    <property type="project" value="UniProtKB-KW"/>
</dbReference>